<dbReference type="PANTHER" id="PTHR24320">
    <property type="entry name" value="RETINOL DEHYDROGENASE"/>
    <property type="match status" value="1"/>
</dbReference>
<accession>A0A0U0W2A8</accession>
<keyword evidence="2" id="KW-0560">Oxidoreductase</keyword>
<evidence type="ECO:0000313" key="4">
    <source>
        <dbReference type="EMBL" id="CPR02117.1"/>
    </source>
</evidence>
<dbReference type="Gene3D" id="3.40.50.720">
    <property type="entry name" value="NAD(P)-binding Rossmann-like Domain"/>
    <property type="match status" value="1"/>
</dbReference>
<dbReference type="SUPFAM" id="SSF51735">
    <property type="entry name" value="NAD(P)-binding Rossmann-fold domains"/>
    <property type="match status" value="1"/>
</dbReference>
<sequence length="340" mass="36016">MAAKASKAVLITGANVGLGKEVARQLALAGDFDRIYLACRNTDSGRSAAAELERLTGRSIFTVVRMDLTDLDSVRSALSTLDGELHSVVMNAGGTGGPTPLALTADGVTHVFGSNVLGHVVLLENLLAAGALTNTAVLVGSEAARGVRMMRMPRPTFANHSVEEFASVIDGSFFKQHKFNTFLAYGQVKYLGALWMSALARKHPDLRLLTVSPGNTAGTEALRDMGPVTRAVMNHLLLPYVLPALGVGHQLEKGAQRLVDGVTDEQLRSGVFYASRPGAVTGPLVDQSEIVADFCDPAIQQHADEAIHRFTKKPRSHQEPSPRAVGTDGALSDPTESGLS</sequence>
<name>A0A0U0W2A8_MYCBE</name>
<dbReference type="AlphaFoldDB" id="A0A0U0W2A8"/>
<dbReference type="GO" id="GO:0016491">
    <property type="term" value="F:oxidoreductase activity"/>
    <property type="evidence" value="ECO:0007669"/>
    <property type="project" value="UniProtKB-KW"/>
</dbReference>
<evidence type="ECO:0000256" key="2">
    <source>
        <dbReference type="ARBA" id="ARBA00023002"/>
    </source>
</evidence>
<organism evidence="4 5">
    <name type="scientific">Mycobacterium bohemicum DSM 44277</name>
    <dbReference type="NCBI Taxonomy" id="1236609"/>
    <lineage>
        <taxon>Bacteria</taxon>
        <taxon>Bacillati</taxon>
        <taxon>Actinomycetota</taxon>
        <taxon>Actinomycetes</taxon>
        <taxon>Mycobacteriales</taxon>
        <taxon>Mycobacteriaceae</taxon>
        <taxon>Mycobacterium</taxon>
    </lineage>
</organism>
<reference evidence="4 5" key="1">
    <citation type="submission" date="2015-03" db="EMBL/GenBank/DDBJ databases">
        <authorList>
            <person name="Murphy D."/>
        </authorList>
    </citation>
    <scope>NUCLEOTIDE SEQUENCE [LARGE SCALE GENOMIC DNA]</scope>
    <source>
        <strain evidence="4 5">DSM 44277</strain>
    </source>
</reference>
<evidence type="ECO:0000313" key="5">
    <source>
        <dbReference type="Proteomes" id="UP000198875"/>
    </source>
</evidence>
<dbReference type="Pfam" id="PF00106">
    <property type="entry name" value="adh_short"/>
    <property type="match status" value="1"/>
</dbReference>
<dbReference type="InterPro" id="IPR002347">
    <property type="entry name" value="SDR_fam"/>
</dbReference>
<dbReference type="EMBL" id="CSTD01000001">
    <property type="protein sequence ID" value="CPR02117.1"/>
    <property type="molecule type" value="Genomic_DNA"/>
</dbReference>
<dbReference type="PANTHER" id="PTHR24320:SF152">
    <property type="entry name" value="SHORT-CHAIN DEHYDROGENASE_REDUCTASE FAMILY PROTEIN"/>
    <property type="match status" value="1"/>
</dbReference>
<dbReference type="RefSeq" id="WP_169718657.1">
    <property type="nucleotide sequence ID" value="NZ_CSTD01000001.1"/>
</dbReference>
<gene>
    <name evidence="4" type="ORF">BN971_00153</name>
</gene>
<evidence type="ECO:0000256" key="3">
    <source>
        <dbReference type="SAM" id="MobiDB-lite"/>
    </source>
</evidence>
<proteinExistence type="inferred from homology"/>
<comment type="similarity">
    <text evidence="1">Belongs to the short-chain dehydrogenases/reductases (SDR) family.</text>
</comment>
<evidence type="ECO:0000256" key="1">
    <source>
        <dbReference type="ARBA" id="ARBA00006484"/>
    </source>
</evidence>
<dbReference type="Proteomes" id="UP000198875">
    <property type="component" value="Unassembled WGS sequence"/>
</dbReference>
<dbReference type="InterPro" id="IPR036291">
    <property type="entry name" value="NAD(P)-bd_dom_sf"/>
</dbReference>
<protein>
    <submittedName>
        <fullName evidence="4">Short chain dehydrogenase</fullName>
    </submittedName>
</protein>
<feature type="region of interest" description="Disordered" evidence="3">
    <location>
        <begin position="311"/>
        <end position="340"/>
    </location>
</feature>
<dbReference type="PRINTS" id="PR00081">
    <property type="entry name" value="GDHRDH"/>
</dbReference>